<evidence type="ECO:0000256" key="2">
    <source>
        <dbReference type="SAM" id="SignalP"/>
    </source>
</evidence>
<feature type="region of interest" description="Disordered" evidence="1">
    <location>
        <begin position="138"/>
        <end position="166"/>
    </location>
</feature>
<evidence type="ECO:0000256" key="1">
    <source>
        <dbReference type="SAM" id="MobiDB-lite"/>
    </source>
</evidence>
<evidence type="ECO:0000313" key="4">
    <source>
        <dbReference type="Proteomes" id="UP000316213"/>
    </source>
</evidence>
<dbReference type="Pfam" id="PF07585">
    <property type="entry name" value="BBP7"/>
    <property type="match status" value="1"/>
</dbReference>
<keyword evidence="2" id="KW-0732">Signal</keyword>
<proteinExistence type="predicted"/>
<evidence type="ECO:0000313" key="3">
    <source>
        <dbReference type="EMBL" id="TWT94177.1"/>
    </source>
</evidence>
<dbReference type="InterPro" id="IPR011446">
    <property type="entry name" value="BBP7"/>
</dbReference>
<organism evidence="3 4">
    <name type="scientific">Neorhodopirellula pilleata</name>
    <dbReference type="NCBI Taxonomy" id="2714738"/>
    <lineage>
        <taxon>Bacteria</taxon>
        <taxon>Pseudomonadati</taxon>
        <taxon>Planctomycetota</taxon>
        <taxon>Planctomycetia</taxon>
        <taxon>Pirellulales</taxon>
        <taxon>Pirellulaceae</taxon>
        <taxon>Neorhodopirellula</taxon>
    </lineage>
</organism>
<dbReference type="AlphaFoldDB" id="A0A5C6A496"/>
<reference evidence="3 4" key="1">
    <citation type="submission" date="2019-02" db="EMBL/GenBank/DDBJ databases">
        <title>Deep-cultivation of Planctomycetes and their phenomic and genomic characterization uncovers novel biology.</title>
        <authorList>
            <person name="Wiegand S."/>
            <person name="Jogler M."/>
            <person name="Boedeker C."/>
            <person name="Pinto D."/>
            <person name="Vollmers J."/>
            <person name="Rivas-Marin E."/>
            <person name="Kohn T."/>
            <person name="Peeters S.H."/>
            <person name="Heuer A."/>
            <person name="Rast P."/>
            <person name="Oberbeckmann S."/>
            <person name="Bunk B."/>
            <person name="Jeske O."/>
            <person name="Meyerdierks A."/>
            <person name="Storesund J.E."/>
            <person name="Kallscheuer N."/>
            <person name="Luecker S."/>
            <person name="Lage O.M."/>
            <person name="Pohl T."/>
            <person name="Merkel B.J."/>
            <person name="Hornburger P."/>
            <person name="Mueller R.-W."/>
            <person name="Bruemmer F."/>
            <person name="Labrenz M."/>
            <person name="Spormann A.M."/>
            <person name="Op Den Camp H."/>
            <person name="Overmann J."/>
            <person name="Amann R."/>
            <person name="Jetten M.S.M."/>
            <person name="Mascher T."/>
            <person name="Medema M.H."/>
            <person name="Devos D.P."/>
            <person name="Kaster A.-K."/>
            <person name="Ovreas L."/>
            <person name="Rohde M."/>
            <person name="Galperin M.Y."/>
            <person name="Jogler C."/>
        </authorList>
    </citation>
    <scope>NUCLEOTIDE SEQUENCE [LARGE SCALE GENOMIC DNA]</scope>
    <source>
        <strain evidence="3 4">Pla100</strain>
    </source>
</reference>
<comment type="caution">
    <text evidence="3">The sequence shown here is derived from an EMBL/GenBank/DDBJ whole genome shotgun (WGS) entry which is preliminary data.</text>
</comment>
<accession>A0A5C6A496</accession>
<keyword evidence="4" id="KW-1185">Reference proteome</keyword>
<feature type="signal peptide" evidence="2">
    <location>
        <begin position="1"/>
        <end position="46"/>
    </location>
</feature>
<sequence precursor="true">MVDSIIQINPVFPDYTRNPMKNQMKTKWKMLTLAAMLSATTTSASAADNGSGGAYDEDAYFAGSSNYAESLYDDKASTDKIGSARSVESLPAVYDDSYVADLNQAAMGVQDQAYETEYFDQEVEPVAYVGDEASYHSPGVGSGVPARTASHGTGYQTQSRASRMVRRPTQRTVLSSAQAWMTAEALLWFPEVRSTPPLVTTNATAGNDPTLDPAIVPNSVVAFGGNDAFGGDLQAGFRLDGGFMLSEDFGIGGRFWFLGEGEDTYANQGDGTTGSIGVPFFDTDPAVAAENSVRVAFNNGNPLVTDFIGSVNSRLTLDVYGAEGYGKLRLLEGKGYRSDFIGGFSHFGIDERFTQTVTAFESLDATLDPAIDNQFSFVDDLEAENRFYGGQIGFLTEVGHGAWKLSALTKVHLGDMEQTLINRGSRTFDAAGVTAPVTAPTPGGILTVGVNDETNNEFTFAPEVNLKMAYQMRPHVSFSVGYSFIMWNDVLMVGDNINRNVNFGALVPDGGGNYDNVVRPFDTGLKTDSFFVHGLDLGAVIEF</sequence>
<feature type="compositionally biased region" description="Polar residues" evidence="1">
    <location>
        <begin position="150"/>
        <end position="161"/>
    </location>
</feature>
<dbReference type="EMBL" id="SJPM01000008">
    <property type="protein sequence ID" value="TWT94177.1"/>
    <property type="molecule type" value="Genomic_DNA"/>
</dbReference>
<dbReference type="Proteomes" id="UP000316213">
    <property type="component" value="Unassembled WGS sequence"/>
</dbReference>
<protein>
    <submittedName>
        <fullName evidence="3">Uncharacterized protein</fullName>
    </submittedName>
</protein>
<gene>
    <name evidence="3" type="ORF">Pla100_37870</name>
</gene>
<name>A0A5C6A496_9BACT</name>
<feature type="chain" id="PRO_5023018859" evidence="2">
    <location>
        <begin position="47"/>
        <end position="543"/>
    </location>
</feature>